<dbReference type="Pfam" id="PF06941">
    <property type="entry name" value="NT5C"/>
    <property type="match status" value="1"/>
</dbReference>
<dbReference type="KEGG" id="camu:CA2015_4710"/>
<dbReference type="Proteomes" id="UP000036520">
    <property type="component" value="Chromosome"/>
</dbReference>
<feature type="active site" description="Nucleophile" evidence="2">
    <location>
        <position position="7"/>
    </location>
</feature>
<dbReference type="PATRIC" id="fig|320787.5.peg.5153"/>
<reference evidence="3 4" key="1">
    <citation type="submission" date="2015-07" db="EMBL/GenBank/DDBJ databases">
        <authorList>
            <person name="Kim K.M."/>
        </authorList>
    </citation>
    <scope>NUCLEOTIDE SEQUENCE [LARGE SCALE GENOMIC DNA]</scope>
    <source>
        <strain evidence="3 4">KCTC 12363</strain>
    </source>
</reference>
<dbReference type="Gene3D" id="3.40.50.1000">
    <property type="entry name" value="HAD superfamily/HAD-like"/>
    <property type="match status" value="1"/>
</dbReference>
<dbReference type="STRING" id="320787.CA2015_4710"/>
<dbReference type="InterPro" id="IPR023214">
    <property type="entry name" value="HAD_sf"/>
</dbReference>
<comment type="similarity">
    <text evidence="1">Belongs to the 5'(3')-deoxyribonucleotidase family.</text>
</comment>
<accession>A0A0H4PLV2</accession>
<dbReference type="InterPro" id="IPR010708">
    <property type="entry name" value="5'(3')-deoxyribonucleotidase"/>
</dbReference>
<proteinExistence type="inferred from homology"/>
<dbReference type="InterPro" id="IPR036412">
    <property type="entry name" value="HAD-like_sf"/>
</dbReference>
<evidence type="ECO:0000256" key="2">
    <source>
        <dbReference type="PIRSR" id="PIRSR610708-1"/>
    </source>
</evidence>
<dbReference type="PANTHER" id="PTHR16504:SF4">
    <property type="entry name" value="5'(3')-DEOXYRIBONUCLEOTIDASE"/>
    <property type="match status" value="1"/>
</dbReference>
<dbReference type="AlphaFoldDB" id="A0A0H4PLV2"/>
<feature type="active site" description="Proton donor" evidence="2">
    <location>
        <position position="9"/>
    </location>
</feature>
<organism evidence="3 4">
    <name type="scientific">Cyclobacterium amurskyense</name>
    <dbReference type="NCBI Taxonomy" id="320787"/>
    <lineage>
        <taxon>Bacteria</taxon>
        <taxon>Pseudomonadati</taxon>
        <taxon>Bacteroidota</taxon>
        <taxon>Cytophagia</taxon>
        <taxon>Cytophagales</taxon>
        <taxon>Cyclobacteriaceae</taxon>
        <taxon>Cyclobacterium</taxon>
    </lineage>
</organism>
<gene>
    <name evidence="3" type="ORF">CA2015_4710</name>
</gene>
<dbReference type="GO" id="GO:0008253">
    <property type="term" value="F:5'-nucleotidase activity"/>
    <property type="evidence" value="ECO:0007669"/>
    <property type="project" value="InterPro"/>
</dbReference>
<dbReference type="PANTHER" id="PTHR16504">
    <property type="entry name" value="5'(3')-DEOXYRIBONUCLEOTIDASE"/>
    <property type="match status" value="1"/>
</dbReference>
<dbReference type="OrthoDB" id="278110at2"/>
<dbReference type="Gene3D" id="1.10.40.40">
    <property type="entry name" value="Deoxyribonucleotidase, domain 2"/>
    <property type="match status" value="1"/>
</dbReference>
<dbReference type="SFLD" id="SFLDS00003">
    <property type="entry name" value="Haloacid_Dehalogenase"/>
    <property type="match status" value="1"/>
</dbReference>
<dbReference type="SFLD" id="SFLDG01126">
    <property type="entry name" value="C1.2:_Nucleotidase_Like"/>
    <property type="match status" value="1"/>
</dbReference>
<evidence type="ECO:0000313" key="4">
    <source>
        <dbReference type="Proteomes" id="UP000036520"/>
    </source>
</evidence>
<name>A0A0H4PLV2_9BACT</name>
<dbReference type="SUPFAM" id="SSF56784">
    <property type="entry name" value="HAD-like"/>
    <property type="match status" value="1"/>
</dbReference>
<protein>
    <submittedName>
        <fullName evidence="3">5 nucleotidase, deoxy, cytosolic type C</fullName>
    </submittedName>
</protein>
<keyword evidence="4" id="KW-1185">Reference proteome</keyword>
<dbReference type="RefSeq" id="WP_048644069.1">
    <property type="nucleotide sequence ID" value="NZ_CAXBGM010000116.1"/>
</dbReference>
<dbReference type="SFLD" id="SFLDG01146">
    <property type="entry name" value="C1.2.2"/>
    <property type="match status" value="1"/>
</dbReference>
<evidence type="ECO:0000256" key="1">
    <source>
        <dbReference type="ARBA" id="ARBA00009589"/>
    </source>
</evidence>
<dbReference type="EMBL" id="CP012040">
    <property type="protein sequence ID" value="AKP54038.1"/>
    <property type="molecule type" value="Genomic_DNA"/>
</dbReference>
<evidence type="ECO:0000313" key="3">
    <source>
        <dbReference type="EMBL" id="AKP54038.1"/>
    </source>
</evidence>
<sequence>MKTIAIDMDGVLADVYQQFIDMHLAESGITLERNDMVGKAEAEAFPHLLKHVNSNGFFETAPLMAGSQQALKELSKHYRLFIVSAATEFPLSLAEKHSWLGKHFPFITWQQMVFCGSKEIIKTDIMIDDHFKNLDVFEGKTFLYTQPHNENASPGKHQRVNDWQEIQKILLP</sequence>
<dbReference type="GO" id="GO:0009223">
    <property type="term" value="P:pyrimidine deoxyribonucleotide catabolic process"/>
    <property type="evidence" value="ECO:0007669"/>
    <property type="project" value="TreeGrafter"/>
</dbReference>